<accession>A0A168I2N8</accession>
<evidence type="ECO:0000313" key="1">
    <source>
        <dbReference type="EMBL" id="OAC99478.1"/>
    </source>
</evidence>
<reference evidence="1 2" key="1">
    <citation type="submission" date="2015-06" db="EMBL/GenBank/DDBJ databases">
        <title>Expansion of signal transduction pathways in fungi by whole-genome duplication.</title>
        <authorList>
            <consortium name="DOE Joint Genome Institute"/>
            <person name="Corrochano L.M."/>
            <person name="Kuo A."/>
            <person name="Marcet-Houben M."/>
            <person name="Polaino S."/>
            <person name="Salamov A."/>
            <person name="Villalobos J.M."/>
            <person name="Alvarez M.I."/>
            <person name="Avalos J."/>
            <person name="Benito E.P."/>
            <person name="Benoit I."/>
            <person name="Burger G."/>
            <person name="Camino L.P."/>
            <person name="Canovas D."/>
            <person name="Cerda-Olmedo E."/>
            <person name="Cheng J.-F."/>
            <person name="Dominguez A."/>
            <person name="Elias M."/>
            <person name="Eslava A.P."/>
            <person name="Glaser F."/>
            <person name="Grimwood J."/>
            <person name="Gutierrez G."/>
            <person name="Heitman J."/>
            <person name="Henrissat B."/>
            <person name="Iturriaga E.A."/>
            <person name="Lang B.F."/>
            <person name="Lavin J.L."/>
            <person name="Lee S."/>
            <person name="Li W."/>
            <person name="Lindquist E."/>
            <person name="Lopez-Garcia S."/>
            <person name="Luque E.M."/>
            <person name="Marcos A.T."/>
            <person name="Martin J."/>
            <person name="Mccluskey K."/>
            <person name="Medina H.R."/>
            <person name="Miralles-Duran A."/>
            <person name="Miyazaki A."/>
            <person name="Munoz-Torres E."/>
            <person name="Oguiza J.A."/>
            <person name="Ohm R."/>
            <person name="Olmedo M."/>
            <person name="Orejas M."/>
            <person name="Ortiz-Castellanos L."/>
            <person name="Pisabarro A.G."/>
            <person name="Rodriguez-Romero J."/>
            <person name="Ruiz-Herrera J."/>
            <person name="Ruiz-Vazquez R."/>
            <person name="Sanz C."/>
            <person name="Schackwitz W."/>
            <person name="Schmutz J."/>
            <person name="Shahriari M."/>
            <person name="Shelest E."/>
            <person name="Silva-Franco F."/>
            <person name="Soanes D."/>
            <person name="Syed K."/>
            <person name="Tagua V.G."/>
            <person name="Talbot N.J."/>
            <person name="Thon M."/>
            <person name="De Vries R.P."/>
            <person name="Wiebenga A."/>
            <person name="Yadav J.S."/>
            <person name="Braun E.L."/>
            <person name="Baker S."/>
            <person name="Garre V."/>
            <person name="Horwitz B."/>
            <person name="Torres-Martinez S."/>
            <person name="Idnurm A."/>
            <person name="Herrera-Estrella A."/>
            <person name="Gabaldon T."/>
            <person name="Grigoriev I.V."/>
        </authorList>
    </citation>
    <scope>NUCLEOTIDE SEQUENCE [LARGE SCALE GENOMIC DNA]</scope>
    <source>
        <strain evidence="1 2">CBS 277.49</strain>
    </source>
</reference>
<sequence>MPNKLRDHLNSYNLATTAALRQKIFASEEFDPEHAQDMDWICFTIYASVREYESGSFKRLHSEEWYKAHVWHFLDTVFDSMNEIEVLRGEKASFSSGKRKNMDRSIGAIESFASKKIGSKCDTN</sequence>
<keyword evidence="2" id="KW-1185">Reference proteome</keyword>
<protein>
    <submittedName>
        <fullName evidence="1">Uncharacterized protein</fullName>
    </submittedName>
</protein>
<dbReference type="VEuPathDB" id="FungiDB:MUCCIDRAFT_114664"/>
<dbReference type="Proteomes" id="UP000077051">
    <property type="component" value="Unassembled WGS sequence"/>
</dbReference>
<gene>
    <name evidence="1" type="ORF">MUCCIDRAFT_114664</name>
</gene>
<dbReference type="EMBL" id="AMYB01000008">
    <property type="protein sequence ID" value="OAC99478.1"/>
    <property type="molecule type" value="Genomic_DNA"/>
</dbReference>
<organism evidence="1 2">
    <name type="scientific">Mucor lusitanicus CBS 277.49</name>
    <dbReference type="NCBI Taxonomy" id="747725"/>
    <lineage>
        <taxon>Eukaryota</taxon>
        <taxon>Fungi</taxon>
        <taxon>Fungi incertae sedis</taxon>
        <taxon>Mucoromycota</taxon>
        <taxon>Mucoromycotina</taxon>
        <taxon>Mucoromycetes</taxon>
        <taxon>Mucorales</taxon>
        <taxon>Mucorineae</taxon>
        <taxon>Mucoraceae</taxon>
        <taxon>Mucor</taxon>
    </lineage>
</organism>
<comment type="caution">
    <text evidence="1">The sequence shown here is derived from an EMBL/GenBank/DDBJ whole genome shotgun (WGS) entry which is preliminary data.</text>
</comment>
<evidence type="ECO:0000313" key="2">
    <source>
        <dbReference type="Proteomes" id="UP000077051"/>
    </source>
</evidence>
<name>A0A168I2N8_MUCCL</name>
<dbReference type="OrthoDB" id="2385582at2759"/>
<proteinExistence type="predicted"/>
<dbReference type="AlphaFoldDB" id="A0A168I2N8"/>